<feature type="coiled-coil region" evidence="5">
    <location>
        <begin position="290"/>
        <end position="317"/>
    </location>
</feature>
<dbReference type="EMBL" id="CP002541">
    <property type="protein sequence ID" value="ADY14103.1"/>
    <property type="molecule type" value="Genomic_DNA"/>
</dbReference>
<evidence type="ECO:0000256" key="3">
    <source>
        <dbReference type="ARBA" id="ARBA00023098"/>
    </source>
</evidence>
<feature type="short sequence motif" description="GXSXG" evidence="4">
    <location>
        <begin position="57"/>
        <end position="61"/>
    </location>
</feature>
<keyword evidence="1 4" id="KW-0378">Hydrolase</keyword>
<keyword evidence="9" id="KW-1185">Reference proteome</keyword>
<dbReference type="HOGENOM" id="CLU_014750_1_0_12"/>
<evidence type="ECO:0000313" key="9">
    <source>
        <dbReference type="Proteomes" id="UP000008466"/>
    </source>
</evidence>
<dbReference type="InterPro" id="IPR016035">
    <property type="entry name" value="Acyl_Trfase/lysoPLipase"/>
</dbReference>
<accession>F0RSI9</accession>
<dbReference type="InterPro" id="IPR002641">
    <property type="entry name" value="PNPLA_dom"/>
</dbReference>
<dbReference type="CDD" id="cd07205">
    <property type="entry name" value="Pat_PNPLA6_PNPLA7_NTE1_like"/>
    <property type="match status" value="1"/>
</dbReference>
<evidence type="ECO:0000256" key="5">
    <source>
        <dbReference type="SAM" id="Coils"/>
    </source>
</evidence>
<dbReference type="PANTHER" id="PTHR14226">
    <property type="entry name" value="NEUROPATHY TARGET ESTERASE/SWISS CHEESE D.MELANOGASTER"/>
    <property type="match status" value="1"/>
</dbReference>
<dbReference type="RefSeq" id="WP_013607952.1">
    <property type="nucleotide sequence ID" value="NC_015152.1"/>
</dbReference>
<feature type="signal peptide" evidence="6">
    <location>
        <begin position="1"/>
        <end position="25"/>
    </location>
</feature>
<feature type="active site" description="Nucleophile" evidence="4">
    <location>
        <position position="59"/>
    </location>
</feature>
<feature type="active site" description="Proton acceptor" evidence="4">
    <location>
        <position position="205"/>
    </location>
</feature>
<organism evidence="8 9">
    <name type="scientific">Sphaerochaeta globosa (strain ATCC BAA-1886 / DSM 22777 / Buddy)</name>
    <name type="common">Spirochaeta sp. (strain Buddy)</name>
    <dbReference type="NCBI Taxonomy" id="158189"/>
    <lineage>
        <taxon>Bacteria</taxon>
        <taxon>Pseudomonadati</taxon>
        <taxon>Spirochaetota</taxon>
        <taxon>Spirochaetia</taxon>
        <taxon>Spirochaetales</taxon>
        <taxon>Sphaerochaetaceae</taxon>
        <taxon>Sphaerochaeta</taxon>
    </lineage>
</organism>
<dbReference type="OrthoDB" id="9770965at2"/>
<gene>
    <name evidence="8" type="ordered locus">SpiBuddy_2284</name>
</gene>
<evidence type="ECO:0000259" key="7">
    <source>
        <dbReference type="PROSITE" id="PS51635"/>
    </source>
</evidence>
<dbReference type="Proteomes" id="UP000008466">
    <property type="component" value="Chromosome"/>
</dbReference>
<reference evidence="9" key="1">
    <citation type="submission" date="2011-02" db="EMBL/GenBank/DDBJ databases">
        <title>Complete sequence of Spirochaeta sp. Buddy.</title>
        <authorList>
            <person name="Lucas S."/>
            <person name="Copeland A."/>
            <person name="Lapidus A."/>
            <person name="Cheng J.-F."/>
            <person name="Goodwin L."/>
            <person name="Pitluck S."/>
            <person name="Zeytun A."/>
            <person name="Detter J.C."/>
            <person name="Han C."/>
            <person name="Tapia R."/>
            <person name="Land M."/>
            <person name="Hauser L."/>
            <person name="Kyrpides N."/>
            <person name="Ivanova N."/>
            <person name="Mikhailova N."/>
            <person name="Pagani I."/>
            <person name="Ritalahti K.M."/>
            <person name="Loeffler F.E."/>
            <person name="Woyke T."/>
        </authorList>
    </citation>
    <scope>NUCLEOTIDE SEQUENCE [LARGE SCALE GENOMIC DNA]</scope>
    <source>
        <strain evidence="9">ATCC BAA-1886 / DSM 22777 / Buddy</strain>
    </source>
</reference>
<evidence type="ECO:0000256" key="1">
    <source>
        <dbReference type="ARBA" id="ARBA00022801"/>
    </source>
</evidence>
<keyword evidence="3 4" id="KW-0443">Lipid metabolism</keyword>
<sequence length="737" mass="80236">MKRSMLFLLLVLLCAPLIASKPSVAVVLSGGGARGVAHIAVLEALEEAGIPIDMVLGTSMGSLVGGLYSSGYTPKEIRRLLVETDLVGLFSEPVLDPIRVQDTAFSYMHDHAFSLGFGENGIGNAPALIGDQKILELLGFLFSKYPNTMDFDQLPIPFRCVSADAVTGERIVHDSGSLVSAIRSSISIPLVFSPYPYEQTRLVVDGGVVDNLPIALARSLGADIVIASDVNALKLDTYEQLESLSAMAMQTIILVTQDKAAAQHPLADVLYLPDLRDINALDFTKHELILERGEQAVADKKEELSNLATRIAQTRELTILDSDRDGVYSLRSTPTILQITIQDLSLNKDHRMPQVSQLSSFLGRSFTKQTAGELNLKLREIRKSNSLASLGYEMAPDGTLLVSGRGFEKRNSNISLGLQSNAGFSNALPASMAWYKADVFLDAYMLELWGTDLALLLNATLGQMTSMQMALRYPFALTSWGEVDVKFGLLYGSGSLSTLSTVVNANRTAPLDRIFRSELSLDLHFNEYGLASLSGSYDLVSLHDATFPSTFLAFPELEASLLYNSLRSRFKASGVRLDMLLSIGYLDGMLSSMRIGWNQKFAVSYLDSYSYDMNLSLIRKPFALLESYADLGTVEGIPGYSPLSIRRDTLYAGMGWQHRLSEILGYPTYCKVILRGGILDSYDPYTAVAPTNNAYFSDTTWDLGLGVVLGLVSPLGEVLLSFGASLGGFVTFAVGVY</sequence>
<feature type="short sequence motif" description="GXGXXG" evidence="4">
    <location>
        <begin position="30"/>
        <end position="35"/>
    </location>
</feature>
<dbReference type="PROSITE" id="PS51635">
    <property type="entry name" value="PNPLA"/>
    <property type="match status" value="1"/>
</dbReference>
<feature type="chain" id="PRO_5003257843" evidence="6">
    <location>
        <begin position="26"/>
        <end position="737"/>
    </location>
</feature>
<dbReference type="eggNOG" id="COG1752">
    <property type="taxonomic scope" value="Bacteria"/>
</dbReference>
<dbReference type="GO" id="GO:0016787">
    <property type="term" value="F:hydrolase activity"/>
    <property type="evidence" value="ECO:0007669"/>
    <property type="project" value="UniProtKB-UniRule"/>
</dbReference>
<evidence type="ECO:0000256" key="2">
    <source>
        <dbReference type="ARBA" id="ARBA00022963"/>
    </source>
</evidence>
<dbReference type="Gene3D" id="3.40.1090.10">
    <property type="entry name" value="Cytosolic phospholipase A2 catalytic domain"/>
    <property type="match status" value="2"/>
</dbReference>
<keyword evidence="6" id="KW-0732">Signal</keyword>
<dbReference type="SUPFAM" id="SSF52151">
    <property type="entry name" value="FabD/lysophospholipase-like"/>
    <property type="match status" value="1"/>
</dbReference>
<keyword evidence="5" id="KW-0175">Coiled coil</keyword>
<evidence type="ECO:0000256" key="6">
    <source>
        <dbReference type="SAM" id="SignalP"/>
    </source>
</evidence>
<feature type="short sequence motif" description="DGA/G" evidence="4">
    <location>
        <begin position="205"/>
        <end position="207"/>
    </location>
</feature>
<keyword evidence="2 4" id="KW-0442">Lipid degradation</keyword>
<name>F0RSI9_SPHGB</name>
<feature type="domain" description="PNPLA" evidence="7">
    <location>
        <begin position="26"/>
        <end position="218"/>
    </location>
</feature>
<evidence type="ECO:0000256" key="4">
    <source>
        <dbReference type="PROSITE-ProRule" id="PRU01161"/>
    </source>
</evidence>
<dbReference type="Pfam" id="PF01734">
    <property type="entry name" value="Patatin"/>
    <property type="match status" value="1"/>
</dbReference>
<dbReference type="GO" id="GO:0016042">
    <property type="term" value="P:lipid catabolic process"/>
    <property type="evidence" value="ECO:0007669"/>
    <property type="project" value="UniProtKB-UniRule"/>
</dbReference>
<evidence type="ECO:0000313" key="8">
    <source>
        <dbReference type="EMBL" id="ADY14103.1"/>
    </source>
</evidence>
<dbReference type="STRING" id="158189.SpiBuddy_2284"/>
<protein>
    <submittedName>
        <fullName evidence="8">Patatin</fullName>
    </submittedName>
</protein>
<dbReference type="AlphaFoldDB" id="F0RSI9"/>
<dbReference type="InterPro" id="IPR050301">
    <property type="entry name" value="NTE"/>
</dbReference>
<proteinExistence type="predicted"/>
<dbReference type="KEGG" id="sbu:SpiBuddy_2284"/>
<dbReference type="PANTHER" id="PTHR14226:SF76">
    <property type="entry name" value="NTE FAMILY PROTEIN RSSA"/>
    <property type="match status" value="1"/>
</dbReference>